<organism evidence="2 3">
    <name type="scientific">Actinokineospora alba</name>
    <dbReference type="NCBI Taxonomy" id="504798"/>
    <lineage>
        <taxon>Bacteria</taxon>
        <taxon>Bacillati</taxon>
        <taxon>Actinomycetota</taxon>
        <taxon>Actinomycetes</taxon>
        <taxon>Pseudonocardiales</taxon>
        <taxon>Pseudonocardiaceae</taxon>
        <taxon>Actinokineospora</taxon>
    </lineage>
</organism>
<dbReference type="EMBL" id="FNJB01000002">
    <property type="protein sequence ID" value="SDO33148.1"/>
    <property type="molecule type" value="Genomic_DNA"/>
</dbReference>
<dbReference type="OrthoDB" id="5382443at2"/>
<evidence type="ECO:0000259" key="1">
    <source>
        <dbReference type="Pfam" id="PF26136"/>
    </source>
</evidence>
<reference evidence="3" key="1">
    <citation type="submission" date="2016-10" db="EMBL/GenBank/DDBJ databases">
        <authorList>
            <person name="Varghese N."/>
            <person name="Submissions S."/>
        </authorList>
    </citation>
    <scope>NUCLEOTIDE SEQUENCE [LARGE SCALE GENOMIC DNA]</scope>
    <source>
        <strain evidence="3">IBRC-M 10655</strain>
    </source>
</reference>
<dbReference type="InterPro" id="IPR058711">
    <property type="entry name" value="SCO6045-like_C"/>
</dbReference>
<protein>
    <recommendedName>
        <fullName evidence="1">SCO6045-like C-terminal domain-containing protein</fullName>
    </recommendedName>
</protein>
<gene>
    <name evidence="2" type="ORF">SAMN05192558_102640</name>
</gene>
<sequence length="111" mass="12398">MSGARERLAAEQAALLRALLADGPAPAGFDEHALRVEADALLAKRRRVVAQLAPEVAGDLDERYRPLFDEYARAHPRTVGSRARDDAAAFTKWLIAGGHVTEPKRRWWRRT</sequence>
<feature type="domain" description="SCO6045-like C-terminal" evidence="1">
    <location>
        <begin position="9"/>
        <end position="95"/>
    </location>
</feature>
<dbReference type="AlphaFoldDB" id="A0A1H0IP57"/>
<evidence type="ECO:0000313" key="3">
    <source>
        <dbReference type="Proteomes" id="UP000199651"/>
    </source>
</evidence>
<dbReference type="Pfam" id="PF26136">
    <property type="entry name" value="SCO6045_C"/>
    <property type="match status" value="1"/>
</dbReference>
<dbReference type="RefSeq" id="WP_091371265.1">
    <property type="nucleotide sequence ID" value="NZ_FNDV01000008.1"/>
</dbReference>
<dbReference type="STRING" id="504798.SAMN05421871_108339"/>
<proteinExistence type="predicted"/>
<accession>A0A1H0IP57</accession>
<dbReference type="Proteomes" id="UP000199651">
    <property type="component" value="Unassembled WGS sequence"/>
</dbReference>
<evidence type="ECO:0000313" key="2">
    <source>
        <dbReference type="EMBL" id="SDO33148.1"/>
    </source>
</evidence>
<name>A0A1H0IP57_9PSEU</name>
<keyword evidence="3" id="KW-1185">Reference proteome</keyword>